<dbReference type="RefSeq" id="WP_154757807.1">
    <property type="nucleotide sequence ID" value="NZ_WMBA01000024.1"/>
</dbReference>
<dbReference type="Gene3D" id="1.10.357.10">
    <property type="entry name" value="Tetracycline Repressor, domain 2"/>
    <property type="match status" value="1"/>
</dbReference>
<evidence type="ECO:0000313" key="1">
    <source>
        <dbReference type="EMBL" id="MTD55605.1"/>
    </source>
</evidence>
<dbReference type="InterPro" id="IPR036271">
    <property type="entry name" value="Tet_transcr_reg_TetR-rel_C_sf"/>
</dbReference>
<reference evidence="1 2" key="1">
    <citation type="submission" date="2019-11" db="EMBL/GenBank/DDBJ databases">
        <title>Draft genome of Amycolatopsis RM579.</title>
        <authorList>
            <person name="Duangmal K."/>
            <person name="Mingma R."/>
        </authorList>
    </citation>
    <scope>NUCLEOTIDE SEQUENCE [LARGE SCALE GENOMIC DNA]</scope>
    <source>
        <strain evidence="1 2">RM579</strain>
    </source>
</reference>
<proteinExistence type="predicted"/>
<dbReference type="EMBL" id="WMBA01000024">
    <property type="protein sequence ID" value="MTD55605.1"/>
    <property type="molecule type" value="Genomic_DNA"/>
</dbReference>
<dbReference type="OrthoDB" id="3209904at2"/>
<accession>A0A6N7YRF6</accession>
<dbReference type="SUPFAM" id="SSF46689">
    <property type="entry name" value="Homeodomain-like"/>
    <property type="match status" value="1"/>
</dbReference>
<dbReference type="SUPFAM" id="SSF48498">
    <property type="entry name" value="Tetracyclin repressor-like, C-terminal domain"/>
    <property type="match status" value="1"/>
</dbReference>
<dbReference type="Gene3D" id="1.10.10.60">
    <property type="entry name" value="Homeodomain-like"/>
    <property type="match status" value="1"/>
</dbReference>
<name>A0A6N7YRF6_9PSEU</name>
<organism evidence="1 2">
    <name type="scientific">Amycolatopsis pithecellobii</name>
    <dbReference type="NCBI Taxonomy" id="664692"/>
    <lineage>
        <taxon>Bacteria</taxon>
        <taxon>Bacillati</taxon>
        <taxon>Actinomycetota</taxon>
        <taxon>Actinomycetes</taxon>
        <taxon>Pseudonocardiales</taxon>
        <taxon>Pseudonocardiaceae</taxon>
        <taxon>Amycolatopsis</taxon>
    </lineage>
</organism>
<dbReference type="AlphaFoldDB" id="A0A6N7YRF6"/>
<protein>
    <recommendedName>
        <fullName evidence="3">TetR family transcriptional regulator</fullName>
    </recommendedName>
</protein>
<dbReference type="InterPro" id="IPR009057">
    <property type="entry name" value="Homeodomain-like_sf"/>
</dbReference>
<gene>
    <name evidence="1" type="ORF">GKO32_16710</name>
</gene>
<comment type="caution">
    <text evidence="1">The sequence shown here is derived from an EMBL/GenBank/DDBJ whole genome shotgun (WGS) entry which is preliminary data.</text>
</comment>
<evidence type="ECO:0008006" key="3">
    <source>
        <dbReference type="Google" id="ProtNLM"/>
    </source>
</evidence>
<keyword evidence="2" id="KW-1185">Reference proteome</keyword>
<sequence>MVNSASAPNTRRRRQGIKAGLDLPQILSAASAIAPDELTMQAVADRLGVDRKAVNHHVSDRETLLRLVAVDAYTRSFAAVSIPADCDWREASRIYGHGIASAVIALGPLARHVRVGASADALLLTVTEAVLARYVQAGFDLETGLRALSMLSDICEAYAHGVVGMAQDGAGKRDLWLREVLRDLPEQHPRYLGEAVESQIYTYDARQLEISIEIYIRGVEALTAEASPPLNE</sequence>
<dbReference type="Proteomes" id="UP000440096">
    <property type="component" value="Unassembled WGS sequence"/>
</dbReference>
<evidence type="ECO:0000313" key="2">
    <source>
        <dbReference type="Proteomes" id="UP000440096"/>
    </source>
</evidence>